<dbReference type="Proteomes" id="UP000460298">
    <property type="component" value="Unassembled WGS sequence"/>
</dbReference>
<comment type="caution">
    <text evidence="1">The sequence shown here is derived from an EMBL/GenBank/DDBJ whole genome shotgun (WGS) entry which is preliminary data.</text>
</comment>
<protein>
    <recommendedName>
        <fullName evidence="3">ABM domain-containing protein</fullName>
    </recommendedName>
</protein>
<evidence type="ECO:0000313" key="1">
    <source>
        <dbReference type="EMBL" id="KAB2929494.1"/>
    </source>
</evidence>
<dbReference type="Gene3D" id="3.30.70.100">
    <property type="match status" value="1"/>
</dbReference>
<accession>A0A833GXZ3</accession>
<sequence>MFVENFQYRLLPEVAIEDFVTAIDRSQREFLADVPGFVRRLLTARSDGSYSETILWASEAHMGAAVKAFETCQAALDLMKMIDERTLVAQHGRCVVEYGA</sequence>
<dbReference type="SUPFAM" id="SSF54909">
    <property type="entry name" value="Dimeric alpha+beta barrel"/>
    <property type="match status" value="1"/>
</dbReference>
<reference evidence="1 2" key="1">
    <citation type="submission" date="2019-10" db="EMBL/GenBank/DDBJ databases">
        <title>Extracellular Electron Transfer in a Candidatus Methanoperedens spp. Enrichment Culture.</title>
        <authorList>
            <person name="Berger S."/>
            <person name="Rangel Shaw D."/>
            <person name="Berben T."/>
            <person name="In 'T Zandt M."/>
            <person name="Frank J."/>
            <person name="Reimann J."/>
            <person name="Jetten M.S.M."/>
            <person name="Welte C.U."/>
        </authorList>
    </citation>
    <scope>NUCLEOTIDE SEQUENCE [LARGE SCALE GENOMIC DNA]</scope>
    <source>
        <strain evidence="1">SB12</strain>
    </source>
</reference>
<dbReference type="InterPro" id="IPR011008">
    <property type="entry name" value="Dimeric_a/b-barrel"/>
</dbReference>
<dbReference type="AlphaFoldDB" id="A0A833GXZ3"/>
<gene>
    <name evidence="1" type="ORF">F9K24_19605</name>
</gene>
<evidence type="ECO:0000313" key="2">
    <source>
        <dbReference type="Proteomes" id="UP000460298"/>
    </source>
</evidence>
<organism evidence="1 2">
    <name type="scientific">Leptonema illini</name>
    <dbReference type="NCBI Taxonomy" id="183"/>
    <lineage>
        <taxon>Bacteria</taxon>
        <taxon>Pseudomonadati</taxon>
        <taxon>Spirochaetota</taxon>
        <taxon>Spirochaetia</taxon>
        <taxon>Leptospirales</taxon>
        <taxon>Leptospiraceae</taxon>
        <taxon>Leptonema</taxon>
    </lineage>
</organism>
<evidence type="ECO:0008006" key="3">
    <source>
        <dbReference type="Google" id="ProtNLM"/>
    </source>
</evidence>
<proteinExistence type="predicted"/>
<name>A0A833GXZ3_9LEPT</name>
<dbReference type="EMBL" id="WBUI01000030">
    <property type="protein sequence ID" value="KAB2929494.1"/>
    <property type="molecule type" value="Genomic_DNA"/>
</dbReference>